<keyword evidence="3" id="KW-1185">Reference proteome</keyword>
<dbReference type="NCBIfam" id="TIGR03460">
    <property type="entry name" value="crt_membr_arch"/>
    <property type="match status" value="1"/>
</dbReference>
<comment type="caution">
    <text evidence="2">The sequence shown here is derived from an EMBL/GenBank/DDBJ whole genome shotgun (WGS) entry which is preliminary data.</text>
</comment>
<dbReference type="AlphaFoldDB" id="A0ABD5YKN3"/>
<dbReference type="InterPro" id="IPR053540">
    <property type="entry name" value="BABR_hydratase"/>
</dbReference>
<dbReference type="EMBL" id="JBHTAX010000001">
    <property type="protein sequence ID" value="MFC7189117.1"/>
    <property type="molecule type" value="Genomic_DNA"/>
</dbReference>
<feature type="transmembrane region" description="Helical" evidence="1">
    <location>
        <begin position="158"/>
        <end position="183"/>
    </location>
</feature>
<dbReference type="GO" id="GO:0016829">
    <property type="term" value="F:lyase activity"/>
    <property type="evidence" value="ECO:0007669"/>
    <property type="project" value="UniProtKB-KW"/>
</dbReference>
<evidence type="ECO:0000313" key="3">
    <source>
        <dbReference type="Proteomes" id="UP001596417"/>
    </source>
</evidence>
<protein>
    <submittedName>
        <fullName evidence="2">Bisanhydrobacterioruberin hydratase</fullName>
        <ecNumber evidence="2">4.2.1.161</ecNumber>
    </submittedName>
</protein>
<dbReference type="GeneID" id="76198681"/>
<feature type="transmembrane region" description="Helical" evidence="1">
    <location>
        <begin position="83"/>
        <end position="105"/>
    </location>
</feature>
<feature type="transmembrane region" description="Helical" evidence="1">
    <location>
        <begin position="54"/>
        <end position="76"/>
    </location>
</feature>
<dbReference type="RefSeq" id="WP_264555134.1">
    <property type="nucleotide sequence ID" value="NZ_CP109979.1"/>
</dbReference>
<gene>
    <name evidence="2" type="primary">cruF</name>
    <name evidence="2" type="ORF">ACFQL7_04140</name>
</gene>
<accession>A0ABD5YKN3</accession>
<dbReference type="Proteomes" id="UP001596417">
    <property type="component" value="Unassembled WGS sequence"/>
</dbReference>
<dbReference type="Pfam" id="PF04240">
    <property type="entry name" value="Caroten_synth"/>
    <property type="match status" value="1"/>
</dbReference>
<keyword evidence="1" id="KW-1133">Transmembrane helix</keyword>
<organism evidence="2 3">
    <name type="scientific">Halocatena marina</name>
    <dbReference type="NCBI Taxonomy" id="2934937"/>
    <lineage>
        <taxon>Archaea</taxon>
        <taxon>Methanobacteriati</taxon>
        <taxon>Methanobacteriota</taxon>
        <taxon>Stenosarchaea group</taxon>
        <taxon>Halobacteria</taxon>
        <taxon>Halobacteriales</taxon>
        <taxon>Natronomonadaceae</taxon>
        <taxon>Halocatena</taxon>
    </lineage>
</organism>
<feature type="transmembrane region" description="Helical" evidence="1">
    <location>
        <begin position="24"/>
        <end position="42"/>
    </location>
</feature>
<name>A0ABD5YKN3_9EURY</name>
<dbReference type="PANTHER" id="PTHR39419">
    <property type="entry name" value="SLL0814 PROTEIN"/>
    <property type="match status" value="1"/>
</dbReference>
<feature type="transmembrane region" description="Helical" evidence="1">
    <location>
        <begin position="195"/>
        <end position="213"/>
    </location>
</feature>
<feature type="transmembrane region" description="Helical" evidence="1">
    <location>
        <begin position="125"/>
        <end position="146"/>
    </location>
</feature>
<proteinExistence type="predicted"/>
<evidence type="ECO:0000313" key="2">
    <source>
        <dbReference type="EMBL" id="MFC7189117.1"/>
    </source>
</evidence>
<dbReference type="InterPro" id="IPR007354">
    <property type="entry name" value="CruF-like"/>
</dbReference>
<dbReference type="InterPro" id="IPR017823">
    <property type="entry name" value="CruF"/>
</dbReference>
<reference evidence="2 3" key="1">
    <citation type="journal article" date="2019" name="Int. J. Syst. Evol. Microbiol.">
        <title>The Global Catalogue of Microorganisms (GCM) 10K type strain sequencing project: providing services to taxonomists for standard genome sequencing and annotation.</title>
        <authorList>
            <consortium name="The Broad Institute Genomics Platform"/>
            <consortium name="The Broad Institute Genome Sequencing Center for Infectious Disease"/>
            <person name="Wu L."/>
            <person name="Ma J."/>
        </authorList>
    </citation>
    <scope>NUCLEOTIDE SEQUENCE [LARGE SCALE GENOMIC DNA]</scope>
    <source>
        <strain evidence="2 3">RDMS1</strain>
    </source>
</reference>
<keyword evidence="1" id="KW-0812">Transmembrane</keyword>
<dbReference type="EC" id="4.2.1.161" evidence="2"/>
<dbReference type="NCBIfam" id="NF041333">
    <property type="entry name" value="CruF_Halo"/>
    <property type="match status" value="1"/>
</dbReference>
<keyword evidence="1" id="KW-0472">Membrane</keyword>
<dbReference type="PANTHER" id="PTHR39419:SF1">
    <property type="entry name" value="SLL0814 PROTEIN"/>
    <property type="match status" value="1"/>
</dbReference>
<sequence>MADITFDRQRAEQAFDEFVRENRVLFAIVFPLVGAILLLASTESMLPPVLSFNPLLVLVGVVAMRLPLIAGLVTLVDRKAASALVILTAYAYSIEYIGVSTGVPYGSFSYSVGLGPLLFEKIPLGLPIFFLPLVVNSYLLCLLLFGERAERGLFRRSVAIITVVLMDLVLDPGAVGLGFWTYGGGQYYGVPLSNYFGWLVSATIAVTIFDWGFELADVRKRLQQCEFMLDTLVSFVILWGIVNIYFGNLVPVVLAGLLGLGLMKADRVDYTIRDVSPL</sequence>
<evidence type="ECO:0000256" key="1">
    <source>
        <dbReference type="SAM" id="Phobius"/>
    </source>
</evidence>
<keyword evidence="2" id="KW-0456">Lyase</keyword>